<evidence type="ECO:0000256" key="2">
    <source>
        <dbReference type="SAM" id="MobiDB-lite"/>
    </source>
</evidence>
<dbReference type="PANTHER" id="PTHR37540">
    <property type="entry name" value="TRANSCRIPTION FACTOR (ACR-2), PUTATIVE-RELATED-RELATED"/>
    <property type="match status" value="1"/>
</dbReference>
<gene>
    <name evidence="4" type="ORF">PgNI_03468</name>
</gene>
<dbReference type="Proteomes" id="UP000515153">
    <property type="component" value="Unplaced"/>
</dbReference>
<dbReference type="KEGG" id="pgri:PgNI_03468"/>
<dbReference type="RefSeq" id="XP_030985310.1">
    <property type="nucleotide sequence ID" value="XM_031123522.1"/>
</dbReference>
<reference evidence="4" key="3">
    <citation type="submission" date="2025-08" db="UniProtKB">
        <authorList>
            <consortium name="RefSeq"/>
        </authorList>
    </citation>
    <scope>IDENTIFICATION</scope>
    <source>
        <strain evidence="4">NI907</strain>
    </source>
</reference>
<keyword evidence="1" id="KW-0539">Nucleus</keyword>
<evidence type="ECO:0000256" key="1">
    <source>
        <dbReference type="ARBA" id="ARBA00023242"/>
    </source>
</evidence>
<dbReference type="GeneID" id="41958432"/>
<reference evidence="4" key="1">
    <citation type="journal article" date="2019" name="Mol. Biol. Evol.">
        <title>Blast fungal genomes show frequent chromosomal changes, gene gains and losses, and effector gene turnover.</title>
        <authorList>
            <person name="Gomez Luciano L.B."/>
            <person name="Jason Tsai I."/>
            <person name="Chuma I."/>
            <person name="Tosa Y."/>
            <person name="Chen Y.H."/>
            <person name="Li J.Y."/>
            <person name="Li M.Y."/>
            <person name="Jade Lu M.Y."/>
            <person name="Nakayashiki H."/>
            <person name="Li W.H."/>
        </authorList>
    </citation>
    <scope>NUCLEOTIDE SEQUENCE</scope>
    <source>
        <strain evidence="4">NI907</strain>
    </source>
</reference>
<keyword evidence="3" id="KW-1185">Reference proteome</keyword>
<dbReference type="Pfam" id="PF11951">
    <property type="entry name" value="Fungal_trans_2"/>
    <property type="match status" value="1"/>
</dbReference>
<proteinExistence type="predicted"/>
<organism evidence="3 4">
    <name type="scientific">Pyricularia grisea</name>
    <name type="common">Crabgrass-specific blast fungus</name>
    <name type="synonym">Magnaporthe grisea</name>
    <dbReference type="NCBI Taxonomy" id="148305"/>
    <lineage>
        <taxon>Eukaryota</taxon>
        <taxon>Fungi</taxon>
        <taxon>Dikarya</taxon>
        <taxon>Ascomycota</taxon>
        <taxon>Pezizomycotina</taxon>
        <taxon>Sordariomycetes</taxon>
        <taxon>Sordariomycetidae</taxon>
        <taxon>Magnaporthales</taxon>
        <taxon>Pyriculariaceae</taxon>
        <taxon>Pyricularia</taxon>
    </lineage>
</organism>
<accession>A0A6P8BDR1</accession>
<evidence type="ECO:0008006" key="5">
    <source>
        <dbReference type="Google" id="ProtNLM"/>
    </source>
</evidence>
<feature type="region of interest" description="Disordered" evidence="2">
    <location>
        <begin position="437"/>
        <end position="511"/>
    </location>
</feature>
<dbReference type="AlphaFoldDB" id="A0A6P8BDR1"/>
<feature type="compositionally biased region" description="Basic and acidic residues" evidence="2">
    <location>
        <begin position="461"/>
        <end position="473"/>
    </location>
</feature>
<evidence type="ECO:0000313" key="4">
    <source>
        <dbReference type="RefSeq" id="XP_030985310.1"/>
    </source>
</evidence>
<reference evidence="4" key="2">
    <citation type="submission" date="2019-10" db="EMBL/GenBank/DDBJ databases">
        <authorList>
            <consortium name="NCBI Genome Project"/>
        </authorList>
    </citation>
    <scope>NUCLEOTIDE SEQUENCE</scope>
    <source>
        <strain evidence="4">NI907</strain>
    </source>
</reference>
<protein>
    <recommendedName>
        <fullName evidence="5">Transcription factor domain-containing protein</fullName>
    </recommendedName>
</protein>
<dbReference type="PANTHER" id="PTHR37540:SF9">
    <property type="entry name" value="ZN(2)-C6 FUNGAL-TYPE DOMAIN-CONTAINING PROTEIN"/>
    <property type="match status" value="1"/>
</dbReference>
<sequence>MQRVSTKKAADGSNPFRSPIIQDENLDFFNLNQQPLLPVRSANYEWIGCEPDATQLWNQRQCSGLEALDLVQWSGTDILTQLPSAERWEALPWTSTSGSPRQSSIRLCSANCEIHSLPENGASGLLQVRHTTFNRPIDASWDRERTEDTVTWLLALDARARDFNIAPQPRGTTQALSSLPVPPTQQHTELLRTFVKLASSFKSCLDGNNQDTTNSRIELCMPFCVRTPLLAQVAIYTASCFLVETGTLDKTVAIAHKGLAIRMLNELLRSPTDSTSDEAIAAVIQMILNEWYWGDSSNDLQAHLRGLREMIRLRGGIQNLGMDGLVGKLAVVVDAVIALSLEQPPFLSIENFEDGILGGANQQSEAAYITPFVASSPSFSACSDTLGFHPITASILDDMRFLISTVLEMPSRPSLAELNKLKSTASWTRDRILRLHPDIPRDGSPQESDSHPFFASIPRGAKLDRKHSPERDPATQGYSSTTGSGAGVPGLPRRQTAPATTLASEPPTDPPSDFIYQVVRQTALVYCRAAAATTTSTPFGMIGPQDLAQLWTAIRRVPLARWRRILGVFGWVLAALAPSARGTPHDRLAKSLFTIWGVQMALDDWAAASAALHGALRLQAWLLQRAGPSGAAAAAAAAATCGEGVVVVKLEPGV</sequence>
<name>A0A6P8BDR1_PYRGI</name>
<evidence type="ECO:0000313" key="3">
    <source>
        <dbReference type="Proteomes" id="UP000515153"/>
    </source>
</evidence>
<dbReference type="InterPro" id="IPR021858">
    <property type="entry name" value="Fun_TF"/>
</dbReference>